<feature type="domain" description="Rad50/SbcC-type AAA" evidence="6">
    <location>
        <begin position="6"/>
        <end position="184"/>
    </location>
</feature>
<proteinExistence type="inferred from homology"/>
<evidence type="ECO:0000256" key="5">
    <source>
        <dbReference type="SAM" id="MobiDB-lite"/>
    </source>
</evidence>
<dbReference type="RefSeq" id="WP_130629229.1">
    <property type="nucleotide sequence ID" value="NZ_CP036164.1"/>
</dbReference>
<evidence type="ECO:0000256" key="1">
    <source>
        <dbReference type="ARBA" id="ARBA00006930"/>
    </source>
</evidence>
<dbReference type="SUPFAM" id="SSF52540">
    <property type="entry name" value="P-loop containing nucleoside triphosphate hydrolases"/>
    <property type="match status" value="1"/>
</dbReference>
<dbReference type="Pfam" id="PF13558">
    <property type="entry name" value="SbcC_Walker_B"/>
    <property type="match status" value="1"/>
</dbReference>
<keyword evidence="4" id="KW-0175">Coiled coil</keyword>
<dbReference type="AlphaFoldDB" id="A0A4P6MWQ7"/>
<dbReference type="EMBL" id="CP036164">
    <property type="protein sequence ID" value="QBF46000.1"/>
    <property type="molecule type" value="Genomic_DNA"/>
</dbReference>
<feature type="coiled-coil region" evidence="4">
    <location>
        <begin position="450"/>
        <end position="491"/>
    </location>
</feature>
<evidence type="ECO:0000256" key="2">
    <source>
        <dbReference type="ARBA" id="ARBA00011322"/>
    </source>
</evidence>
<keyword evidence="8" id="KW-1185">Reference proteome</keyword>
<dbReference type="Pfam" id="PF13476">
    <property type="entry name" value="AAA_23"/>
    <property type="match status" value="1"/>
</dbReference>
<evidence type="ECO:0000313" key="7">
    <source>
        <dbReference type="EMBL" id="QBF46000.1"/>
    </source>
</evidence>
<dbReference type="STRING" id="1216970.GCA_001570985_00264"/>
<organism evidence="7 8">
    <name type="scientific">Janibacter limosus</name>
    <dbReference type="NCBI Taxonomy" id="53458"/>
    <lineage>
        <taxon>Bacteria</taxon>
        <taxon>Bacillati</taxon>
        <taxon>Actinomycetota</taxon>
        <taxon>Actinomycetes</taxon>
        <taxon>Micrococcales</taxon>
        <taxon>Intrasporangiaceae</taxon>
        <taxon>Janibacter</taxon>
    </lineage>
</organism>
<feature type="region of interest" description="Disordered" evidence="5">
    <location>
        <begin position="574"/>
        <end position="615"/>
    </location>
</feature>
<evidence type="ECO:0000259" key="6">
    <source>
        <dbReference type="Pfam" id="PF13476"/>
    </source>
</evidence>
<evidence type="ECO:0000256" key="4">
    <source>
        <dbReference type="SAM" id="Coils"/>
    </source>
</evidence>
<dbReference type="PANTHER" id="PTHR32114:SF2">
    <property type="entry name" value="ABC TRANSPORTER ABCH.3"/>
    <property type="match status" value="1"/>
</dbReference>
<reference evidence="7 8" key="1">
    <citation type="submission" date="2019-02" db="EMBL/GenBank/DDBJ databases">
        <title>Genomic data mining of an Antarctic deep-sea actinobacterium, Janibacterlimosus P3-3-X1.</title>
        <authorList>
            <person name="Liao L."/>
            <person name="Chen B."/>
        </authorList>
    </citation>
    <scope>NUCLEOTIDE SEQUENCE [LARGE SCALE GENOMIC DNA]</scope>
    <source>
        <strain evidence="7 8">P3-3-X1</strain>
    </source>
</reference>
<feature type="region of interest" description="Disordered" evidence="5">
    <location>
        <begin position="687"/>
        <end position="706"/>
    </location>
</feature>
<dbReference type="InterPro" id="IPR038729">
    <property type="entry name" value="Rad50/SbcC_AAA"/>
</dbReference>
<evidence type="ECO:0000256" key="3">
    <source>
        <dbReference type="ARBA" id="ARBA00013368"/>
    </source>
</evidence>
<dbReference type="OrthoDB" id="9795626at2"/>
<accession>A0A4P6MWQ7</accession>
<feature type="coiled-coil region" evidence="4">
    <location>
        <begin position="769"/>
        <end position="796"/>
    </location>
</feature>
<comment type="similarity">
    <text evidence="1">Belongs to the SMC family. SbcC subfamily.</text>
</comment>
<dbReference type="InterPro" id="IPR027417">
    <property type="entry name" value="P-loop_NTPase"/>
</dbReference>
<dbReference type="GO" id="GO:0016887">
    <property type="term" value="F:ATP hydrolysis activity"/>
    <property type="evidence" value="ECO:0007669"/>
    <property type="project" value="InterPro"/>
</dbReference>
<protein>
    <recommendedName>
        <fullName evidence="3">Nuclease SbcCD subunit C</fullName>
    </recommendedName>
</protein>
<comment type="subunit">
    <text evidence="2">Heterodimer of SbcC and SbcD.</text>
</comment>
<gene>
    <name evidence="7" type="ORF">EXU32_06885</name>
</gene>
<dbReference type="Proteomes" id="UP000290408">
    <property type="component" value="Chromosome"/>
</dbReference>
<sequence>MRLHRLTATAFGPFAGTIDLDLEQISSSGLFLIHGATGAGKTSLLDAICFALYANVPGDRLSTSLRSQHAEEATPTRVELELTLAGRRLRIRRHPAHERPKKRGTGTTTEPAGVLLEELTGHSWTTLSTRIDESARLLDDQLGMGLDQFRRVVMLPQGDFSAFLRASDEERREVLERLFDITEYTGIESHLVERRQQVEAALKESRTRLGSHVAHLVELLSSVDVDLPEPDLPWSQLSPAPLTLALDAVAAVLDTHAAEVMARVDEAQQADARAAAALTQARRAVELRARGGAARRALVLLEEEAPQHASSRATLQGAHAAAQVLPLVDAHTRSSTARAAAVAERARVVGSLPEPLREIEPEAWVAAAHEHDVLISRAQHDAEALTRLAAESPRVTRQIAEQTELLESARDAVLSAGEQADDAALQQLEIDRARARTDELAPQLRTLTRVIETRARLRQAAAEVREATDAAQSLREHVQDLRAAVQDLVTARLDNMAGELAAQLHDGDACSVCGSTTHPQPAQAARVVTPEEIRTAEQSVATAAQDHERAAQVRAAATSRLDVLRAEIAQLLDEGTGEELEGTTADGSASVADDETVSGDESARHAALTQQHDDLSRVTARADEVARLVITRTAAVAQAEQAVHTIEAGLTALSARHEQIAEHRASTLQRLRGLLDEHTATCPCTDVGSSRATHQALPSDLDDGDGVDPARELTATVRHHHESIALVEELVGATSTLARATVTHDEASSLLDAALDRHDFDDVASVMAATRERHEMTALQTEVEDHQRRLSAATAVLEEADVVAALATDAPDVESLTAAARSARIRADEAGQHQATAQATQRQLDRIAGHIRAECVTLGPAAEEAAVVRRMADLVTGTSSDNDKRMRLSTYVLAARLERIVELANHRLGVMADGRFELAHDDASARGQRRGGLGLLVRDLWTGRERPTNTLSGGESFTTSLALALGLADAIREESGGQEFGTLFVDEGFGSLDQDSLEQVLDVLDRLRDGGRTVGVVSHVAEMRTRITTRVRVDKSQHGSTIHVEGAGDDATDAA</sequence>
<dbReference type="GO" id="GO:0006302">
    <property type="term" value="P:double-strand break repair"/>
    <property type="evidence" value="ECO:0007669"/>
    <property type="project" value="InterPro"/>
</dbReference>
<dbReference type="KEGG" id="jli:EXU32_06885"/>
<dbReference type="PANTHER" id="PTHR32114">
    <property type="entry name" value="ABC TRANSPORTER ABCH.3"/>
    <property type="match status" value="1"/>
</dbReference>
<evidence type="ECO:0000313" key="8">
    <source>
        <dbReference type="Proteomes" id="UP000290408"/>
    </source>
</evidence>
<dbReference type="Gene3D" id="3.40.50.300">
    <property type="entry name" value="P-loop containing nucleotide triphosphate hydrolases"/>
    <property type="match status" value="2"/>
</dbReference>
<name>A0A4P6MWQ7_9MICO</name>